<organism evidence="1">
    <name type="scientific">Rhizophora mucronata</name>
    <name type="common">Asiatic mangrove</name>
    <dbReference type="NCBI Taxonomy" id="61149"/>
    <lineage>
        <taxon>Eukaryota</taxon>
        <taxon>Viridiplantae</taxon>
        <taxon>Streptophyta</taxon>
        <taxon>Embryophyta</taxon>
        <taxon>Tracheophyta</taxon>
        <taxon>Spermatophyta</taxon>
        <taxon>Magnoliopsida</taxon>
        <taxon>eudicotyledons</taxon>
        <taxon>Gunneridae</taxon>
        <taxon>Pentapetalae</taxon>
        <taxon>rosids</taxon>
        <taxon>fabids</taxon>
        <taxon>Malpighiales</taxon>
        <taxon>Rhizophoraceae</taxon>
        <taxon>Rhizophora</taxon>
    </lineage>
</organism>
<dbReference type="AlphaFoldDB" id="A0A2P2NMP7"/>
<reference evidence="1" key="1">
    <citation type="submission" date="2018-02" db="EMBL/GenBank/DDBJ databases">
        <title>Rhizophora mucronata_Transcriptome.</title>
        <authorList>
            <person name="Meera S.P."/>
            <person name="Sreeshan A."/>
            <person name="Augustine A."/>
        </authorList>
    </citation>
    <scope>NUCLEOTIDE SEQUENCE</scope>
    <source>
        <tissue evidence="1">Leaf</tissue>
    </source>
</reference>
<evidence type="ECO:0000313" key="1">
    <source>
        <dbReference type="EMBL" id="MBX43725.1"/>
    </source>
</evidence>
<dbReference type="EMBL" id="GGEC01063241">
    <property type="protein sequence ID" value="MBX43725.1"/>
    <property type="molecule type" value="Transcribed_RNA"/>
</dbReference>
<sequence>MSATVTSKCWLRPRWTGRIGEDAIRMKEMMASRSQLVPWSLQCALPICGVC</sequence>
<proteinExistence type="predicted"/>
<name>A0A2P2NMP7_RHIMU</name>
<accession>A0A2P2NMP7</accession>
<protein>
    <submittedName>
        <fullName evidence="1">Uncharacterized protein</fullName>
    </submittedName>
</protein>